<dbReference type="SUPFAM" id="SSF46689">
    <property type="entry name" value="Homeodomain-like"/>
    <property type="match status" value="1"/>
</dbReference>
<dbReference type="PANTHER" id="PTHR43280:SF34">
    <property type="entry name" value="ARAC-FAMILY TRANSCRIPTIONAL REGULATOR"/>
    <property type="match status" value="1"/>
</dbReference>
<dbReference type="EMBL" id="VUNQ01000024">
    <property type="protein sequence ID" value="MSU02082.1"/>
    <property type="molecule type" value="Genomic_DNA"/>
</dbReference>
<dbReference type="RefSeq" id="WP_154440733.1">
    <property type="nucleotide sequence ID" value="NZ_VUNQ01000024.1"/>
</dbReference>
<dbReference type="InterPro" id="IPR018062">
    <property type="entry name" value="HTH_AraC-typ_CS"/>
</dbReference>
<protein>
    <submittedName>
        <fullName evidence="5">Helix-turn-helix domain-containing protein</fullName>
    </submittedName>
</protein>
<evidence type="ECO:0000256" key="1">
    <source>
        <dbReference type="ARBA" id="ARBA00023015"/>
    </source>
</evidence>
<keyword evidence="3" id="KW-0804">Transcription</keyword>
<evidence type="ECO:0000259" key="4">
    <source>
        <dbReference type="PROSITE" id="PS01124"/>
    </source>
</evidence>
<dbReference type="InterPro" id="IPR018060">
    <property type="entry name" value="HTH_AraC"/>
</dbReference>
<dbReference type="Gene3D" id="2.60.40.1500">
    <property type="entry name" value="Glycosyl hydrolase domain, family 39"/>
    <property type="match status" value="1"/>
</dbReference>
<gene>
    <name evidence="5" type="ORF">FYJ83_11430</name>
</gene>
<accession>A0A6N7XMQ5</accession>
<dbReference type="PROSITE" id="PS00041">
    <property type="entry name" value="HTH_ARAC_FAMILY_1"/>
    <property type="match status" value="1"/>
</dbReference>
<keyword evidence="2" id="KW-0238">DNA-binding</keyword>
<dbReference type="Gene3D" id="1.10.10.60">
    <property type="entry name" value="Homeodomain-like"/>
    <property type="match status" value="2"/>
</dbReference>
<dbReference type="SUPFAM" id="SSF51011">
    <property type="entry name" value="Glycosyl hydrolase domain"/>
    <property type="match status" value="1"/>
</dbReference>
<dbReference type="Proteomes" id="UP000469523">
    <property type="component" value="Unassembled WGS sequence"/>
</dbReference>
<sequence length="658" mass="79039">MRKEYVEYIKDLPINIFLANIMEYPIHWQDSIQVLFVLRGTIDVGVENEIYTLEEREIEIINSNEVYSIKSKDPDNLVLILNIDPNFFEKYYDDAKEVFFYTDSSDKKGQEDEKYYELRRYISILVYEAISKIDDYEDKIEEYLLDMMYHLLNNFHYLFYEGEESLKEDEEQLERYHRIVKYLSNNYMNKVSLQDIADKEFLTSQYLSYKIKDIFGQGFNEYLNQIRVEESTKLLLDTDKNISEISEEVGFSHVRYYNKHFKNHYNCTPMAYRKKNKVNGEQLEKMTKINYLNIKEALPFLNHYIEDYERYNYDNKIIKIDIDLKKDTGETFTRPDVIDLGDIYLLLEEENRRILEEIQREIGFKYCIVNRLFSEDMDIYRDKNHKFINWTRVETILDFLRQQELIPIIRTENVEKYVIDDFIEHFSNLYEEDVEEWLNIKLKDLKPYFPKKDIHGVHDNLAMVPYILYNYIQLNNRIVLNMVDEISKEIILYNDTFFGDKGIFTSNHLKKPSYYGYMLLSSLGDTIIDRGEGYVVTKSEYGYQIMLFNPVELDEELIYGENPLEKIKERKISLNILNMESDFQVTKYVLDKRYGSVYDKWVGLNRPERLDNDNWELLKEYVHPNISFYYGKKSTVYNTVANVKPYGAVLFVLNSVLN</sequence>
<evidence type="ECO:0000313" key="5">
    <source>
        <dbReference type="EMBL" id="MSU02082.1"/>
    </source>
</evidence>
<dbReference type="GO" id="GO:0043565">
    <property type="term" value="F:sequence-specific DNA binding"/>
    <property type="evidence" value="ECO:0007669"/>
    <property type="project" value="InterPro"/>
</dbReference>
<dbReference type="InterPro" id="IPR011051">
    <property type="entry name" value="RmlC_Cupin_sf"/>
</dbReference>
<keyword evidence="1" id="KW-0805">Transcription regulation</keyword>
<dbReference type="PROSITE" id="PS01124">
    <property type="entry name" value="HTH_ARAC_FAMILY_2"/>
    <property type="match status" value="1"/>
</dbReference>
<dbReference type="SMART" id="SM00342">
    <property type="entry name" value="HTH_ARAC"/>
    <property type="match status" value="1"/>
</dbReference>
<dbReference type="GO" id="GO:0003700">
    <property type="term" value="F:DNA-binding transcription factor activity"/>
    <property type="evidence" value="ECO:0007669"/>
    <property type="project" value="InterPro"/>
</dbReference>
<dbReference type="PANTHER" id="PTHR43280">
    <property type="entry name" value="ARAC-FAMILY TRANSCRIPTIONAL REGULATOR"/>
    <property type="match status" value="1"/>
</dbReference>
<name>A0A6N7XMQ5_9FIRM</name>
<dbReference type="AlphaFoldDB" id="A0A6N7XMQ5"/>
<comment type="caution">
    <text evidence="5">The sequence shown here is derived from an EMBL/GenBank/DDBJ whole genome shotgun (WGS) entry which is preliminary data.</text>
</comment>
<feature type="domain" description="HTH araC/xylS-type" evidence="4">
    <location>
        <begin position="177"/>
        <end position="275"/>
    </location>
</feature>
<organism evidence="5 6">
    <name type="scientific">Tissierella pigra</name>
    <dbReference type="NCBI Taxonomy" id="2607614"/>
    <lineage>
        <taxon>Bacteria</taxon>
        <taxon>Bacillati</taxon>
        <taxon>Bacillota</taxon>
        <taxon>Tissierellia</taxon>
        <taxon>Tissierellales</taxon>
        <taxon>Tissierellaceae</taxon>
        <taxon>Tissierella</taxon>
    </lineage>
</organism>
<evidence type="ECO:0000256" key="3">
    <source>
        <dbReference type="ARBA" id="ARBA00023163"/>
    </source>
</evidence>
<reference evidence="5 6" key="1">
    <citation type="submission" date="2019-09" db="EMBL/GenBank/DDBJ databases">
        <title>In-depth cultivation of the pig gut microbiome towards novel bacterial diversity and tailored functional studies.</title>
        <authorList>
            <person name="Wylensek D."/>
            <person name="Hitch T.C.A."/>
            <person name="Clavel T."/>
        </authorList>
    </citation>
    <scope>NUCLEOTIDE SEQUENCE [LARGE SCALE GENOMIC DNA]</scope>
    <source>
        <strain evidence="5 6">WCA3-693-APC-4?</strain>
    </source>
</reference>
<dbReference type="InterPro" id="IPR009057">
    <property type="entry name" value="Homeodomain-like_sf"/>
</dbReference>
<evidence type="ECO:0000256" key="2">
    <source>
        <dbReference type="ARBA" id="ARBA00023125"/>
    </source>
</evidence>
<evidence type="ECO:0000313" key="6">
    <source>
        <dbReference type="Proteomes" id="UP000469523"/>
    </source>
</evidence>
<keyword evidence="6" id="KW-1185">Reference proteome</keyword>
<dbReference type="Pfam" id="PF12833">
    <property type="entry name" value="HTH_18"/>
    <property type="match status" value="1"/>
</dbReference>
<proteinExistence type="predicted"/>
<dbReference type="Gene3D" id="3.20.20.80">
    <property type="entry name" value="Glycosidases"/>
    <property type="match status" value="1"/>
</dbReference>
<dbReference type="SUPFAM" id="SSF51182">
    <property type="entry name" value="RmlC-like cupins"/>
    <property type="match status" value="1"/>
</dbReference>